<dbReference type="EMBL" id="PDNA01000225">
    <property type="protein sequence ID" value="PGH02267.1"/>
    <property type="molecule type" value="Genomic_DNA"/>
</dbReference>
<dbReference type="OrthoDB" id="4196034at2759"/>
<evidence type="ECO:0000313" key="1">
    <source>
        <dbReference type="EMBL" id="PGH02267.1"/>
    </source>
</evidence>
<protein>
    <submittedName>
        <fullName evidence="1">Uncharacterized protein</fullName>
    </submittedName>
</protein>
<dbReference type="AlphaFoldDB" id="A0A2B7X0C8"/>
<proteinExistence type="predicted"/>
<evidence type="ECO:0000313" key="2">
    <source>
        <dbReference type="Proteomes" id="UP000224634"/>
    </source>
</evidence>
<sequence length="276" mass="31829">MAATLSAISSLVLRLKVQPPRSLLSICKGLHPNLHHQPARLAHRPSGLLATRLPTHLSQFNRPFMSSQPRASSQETMRSIGMEWYELSTARKIQWDLGDSKDAKWGWVIYRCTYKPELDGYWESFKCFVNQKSRQEIAKSDAPEIAEKLDWVFVEDPELEGASREELKRRFRAWARTEQPNIDSPGGACRGSRYTYFIQVDEGALLSFNGHVNIVRGWQDPPPPEEAMDEFGEVIDNEDWMMMQASMIAPYFYIELDNDESWYVHYSAPPHGMCVW</sequence>
<dbReference type="Proteomes" id="UP000224634">
    <property type="component" value="Unassembled WGS sequence"/>
</dbReference>
<comment type="caution">
    <text evidence="1">The sequence shown here is derived from an EMBL/GenBank/DDBJ whole genome shotgun (WGS) entry which is preliminary data.</text>
</comment>
<accession>A0A2B7X0C8</accession>
<keyword evidence="2" id="KW-1185">Reference proteome</keyword>
<gene>
    <name evidence="1" type="ORF">AJ80_08892</name>
</gene>
<reference evidence="1 2" key="1">
    <citation type="submission" date="2017-10" db="EMBL/GenBank/DDBJ databases">
        <title>Comparative genomics in systemic dimorphic fungi from Ajellomycetaceae.</title>
        <authorList>
            <person name="Munoz J.F."/>
            <person name="Mcewen J.G."/>
            <person name="Clay O.K."/>
            <person name="Cuomo C.A."/>
        </authorList>
    </citation>
    <scope>NUCLEOTIDE SEQUENCE [LARGE SCALE GENOMIC DNA]</scope>
    <source>
        <strain evidence="1 2">UAMH7299</strain>
    </source>
</reference>
<organism evidence="1 2">
    <name type="scientific">Polytolypa hystricis (strain UAMH7299)</name>
    <dbReference type="NCBI Taxonomy" id="1447883"/>
    <lineage>
        <taxon>Eukaryota</taxon>
        <taxon>Fungi</taxon>
        <taxon>Dikarya</taxon>
        <taxon>Ascomycota</taxon>
        <taxon>Pezizomycotina</taxon>
        <taxon>Eurotiomycetes</taxon>
        <taxon>Eurotiomycetidae</taxon>
        <taxon>Onygenales</taxon>
        <taxon>Onygenales incertae sedis</taxon>
        <taxon>Polytolypa</taxon>
    </lineage>
</organism>
<dbReference type="STRING" id="1447883.A0A2B7X0C8"/>
<name>A0A2B7X0C8_POLH7</name>